<dbReference type="Gene3D" id="1.10.287.1490">
    <property type="match status" value="1"/>
</dbReference>
<dbReference type="EMBL" id="LATX01002435">
    <property type="protein sequence ID" value="KTB29336.1"/>
    <property type="molecule type" value="Genomic_DNA"/>
</dbReference>
<keyword evidence="1" id="KW-0175">Coiled coil</keyword>
<comment type="caution">
    <text evidence="3">The sequence shown here is derived from an EMBL/GenBank/DDBJ whole genome shotgun (WGS) entry which is preliminary data.</text>
</comment>
<evidence type="ECO:0000256" key="1">
    <source>
        <dbReference type="SAM" id="Coils"/>
    </source>
</evidence>
<evidence type="ECO:0000256" key="2">
    <source>
        <dbReference type="SAM" id="MobiDB-lite"/>
    </source>
</evidence>
<name>A0A0W0EZ64_MONRR</name>
<organism evidence="3 4">
    <name type="scientific">Moniliophthora roreri</name>
    <name type="common">Frosty pod rot fungus</name>
    <name type="synonym">Monilia roreri</name>
    <dbReference type="NCBI Taxonomy" id="221103"/>
    <lineage>
        <taxon>Eukaryota</taxon>
        <taxon>Fungi</taxon>
        <taxon>Dikarya</taxon>
        <taxon>Basidiomycota</taxon>
        <taxon>Agaricomycotina</taxon>
        <taxon>Agaricomycetes</taxon>
        <taxon>Agaricomycetidae</taxon>
        <taxon>Agaricales</taxon>
        <taxon>Marasmiineae</taxon>
        <taxon>Marasmiaceae</taxon>
        <taxon>Moniliophthora</taxon>
    </lineage>
</organism>
<evidence type="ECO:0000313" key="4">
    <source>
        <dbReference type="Proteomes" id="UP000054988"/>
    </source>
</evidence>
<dbReference type="AlphaFoldDB" id="A0A0W0EZ64"/>
<feature type="coiled-coil region" evidence="1">
    <location>
        <begin position="218"/>
        <end position="337"/>
    </location>
</feature>
<gene>
    <name evidence="3" type="ORF">WG66_18096</name>
</gene>
<evidence type="ECO:0000313" key="3">
    <source>
        <dbReference type="EMBL" id="KTB29336.1"/>
    </source>
</evidence>
<accession>A0A0W0EZ64</accession>
<proteinExistence type="predicted"/>
<sequence>MELNIYERYKSNPADVWQREEENEEAWLCRINPCGARLNYKTVAFLKKPKEGQTIEDWSKKFQDGLQRYRQRSEGQHSFLHSKTIAINSIDSYTSTRAPPSLSMQGKAPGTSSRQPNATNTSPEVTAAATTPLSQTLHLRFSGQYLTTASSTSTSQNIHGAPHPPSPISLSSCIANSSSAPARANQYSETDNSEVDKEILQFFKSLHSITREFSNGKLQCFESRISKLQQENQKLVISNEELQDKLQTAQRAADSTRDKLGEQVRRKDQELQALKREMEGASNKLEQETSRLLNIVEESNDRIAQLTKEVSSLKQSLEETSKENIELQAQNLQKAEQMDSQKHAAKELICTFESDMIKMQKQLQLFREAISGSEADLDLIYPSDSEPPVKRRRYDT</sequence>
<feature type="region of interest" description="Disordered" evidence="2">
    <location>
        <begin position="152"/>
        <end position="174"/>
    </location>
</feature>
<feature type="region of interest" description="Disordered" evidence="2">
    <location>
        <begin position="376"/>
        <end position="396"/>
    </location>
</feature>
<protein>
    <submittedName>
        <fullName evidence="3">Uncharacterized protein</fullName>
    </submittedName>
</protein>
<dbReference type="Proteomes" id="UP000054988">
    <property type="component" value="Unassembled WGS sequence"/>
</dbReference>
<feature type="region of interest" description="Disordered" evidence="2">
    <location>
        <begin position="96"/>
        <end position="128"/>
    </location>
</feature>
<reference evidence="3 4" key="1">
    <citation type="submission" date="2015-12" db="EMBL/GenBank/DDBJ databases">
        <title>Draft genome sequence of Moniliophthora roreri, the causal agent of frosty pod rot of cacao.</title>
        <authorList>
            <person name="Aime M.C."/>
            <person name="Diaz-Valderrama J.R."/>
            <person name="Kijpornyongpan T."/>
            <person name="Phillips-Mora W."/>
        </authorList>
    </citation>
    <scope>NUCLEOTIDE SEQUENCE [LARGE SCALE GENOMIC DNA]</scope>
    <source>
        <strain evidence="3 4">MCA 2952</strain>
    </source>
</reference>